<protein>
    <submittedName>
        <fullName evidence="1">Uncharacterized protein</fullName>
    </submittedName>
</protein>
<dbReference type="EMBL" id="NPDN01000027">
    <property type="protein sequence ID" value="PJZ23881.1"/>
    <property type="molecule type" value="Genomic_DNA"/>
</dbReference>
<gene>
    <name evidence="1" type="ORF">CH357_18885</name>
</gene>
<comment type="caution">
    <text evidence="1">The sequence shown here is derived from an EMBL/GenBank/DDBJ whole genome shotgun (WGS) entry which is preliminary data.</text>
</comment>
<accession>A0A2M9X852</accession>
<evidence type="ECO:0000313" key="2">
    <source>
        <dbReference type="Proteomes" id="UP000232196"/>
    </source>
</evidence>
<reference evidence="1 2" key="1">
    <citation type="submission" date="2017-07" db="EMBL/GenBank/DDBJ databases">
        <title>Leptospira spp. isolated from tropical soils.</title>
        <authorList>
            <person name="Thibeaux R."/>
            <person name="Iraola G."/>
            <person name="Ferres I."/>
            <person name="Bierque E."/>
            <person name="Girault D."/>
            <person name="Soupe-Gilbert M.-E."/>
            <person name="Picardeau M."/>
            <person name="Goarant C."/>
        </authorList>
    </citation>
    <scope>NUCLEOTIDE SEQUENCE [LARGE SCALE GENOMIC DNA]</scope>
    <source>
        <strain evidence="1 2">MCA1-C-A1</strain>
    </source>
</reference>
<proteinExistence type="predicted"/>
<keyword evidence="2" id="KW-1185">Reference proteome</keyword>
<organism evidence="1 2">
    <name type="scientific">Leptospira hartskeerlii</name>
    <dbReference type="NCBI Taxonomy" id="2023177"/>
    <lineage>
        <taxon>Bacteria</taxon>
        <taxon>Pseudomonadati</taxon>
        <taxon>Spirochaetota</taxon>
        <taxon>Spirochaetia</taxon>
        <taxon>Leptospirales</taxon>
        <taxon>Leptospiraceae</taxon>
        <taxon>Leptospira</taxon>
    </lineage>
</organism>
<dbReference type="AlphaFoldDB" id="A0A2M9X852"/>
<sequence>MKLFEKYAILLQFNSTGFSIRNTSSNITKSYSYKTDYPNYPWLYDEELVSNLKTLMYSTYNSTRWLKPYFLVSIPIEFNIAERRYIRIVSELAGAREICIMDDPLAFVSGKFGKDLLQKSKFLFISPLFLSHCVYDSGEIVKSESYRVSNVSEKLFQLEDYDFSVIDNVDFSVNKLKSEYYILSESLEFIFAGLYNYFEKFFLRKTMMK</sequence>
<dbReference type="Proteomes" id="UP000232196">
    <property type="component" value="Unassembled WGS sequence"/>
</dbReference>
<name>A0A2M9X852_9LEPT</name>
<evidence type="ECO:0000313" key="1">
    <source>
        <dbReference type="EMBL" id="PJZ23881.1"/>
    </source>
</evidence>